<organism evidence="1">
    <name type="scientific">marine sediment metagenome</name>
    <dbReference type="NCBI Taxonomy" id="412755"/>
    <lineage>
        <taxon>unclassified sequences</taxon>
        <taxon>metagenomes</taxon>
        <taxon>ecological metagenomes</taxon>
    </lineage>
</organism>
<proteinExistence type="predicted"/>
<gene>
    <name evidence="1" type="ORF">LCGC14_2127700</name>
</gene>
<name>A0A0F9GYI0_9ZZZZ</name>
<dbReference type="EMBL" id="LAZR01026617">
    <property type="protein sequence ID" value="KKL68167.1"/>
    <property type="molecule type" value="Genomic_DNA"/>
</dbReference>
<comment type="caution">
    <text evidence="1">The sequence shown here is derived from an EMBL/GenBank/DDBJ whole genome shotgun (WGS) entry which is preliminary data.</text>
</comment>
<dbReference type="AlphaFoldDB" id="A0A0F9GYI0"/>
<sequence>MVAQNNLTVMEDLLREAHSTRLLGSDEKGLIWDVVIIREGLSKNGNNYRAEVLKAAAHLFENLRACAYRFGKSLNTNEDHFNHLPELPARNMPGGFIENVVGWFDQVHFGEFQEADGTTSNGLLAKFHVLPAADWLRKNMLEAFSKGRSDLYEFSIDAKGPAVPAMIGGKQVRDVQKIESVNSTDVVSDGAAGGQVLRLVAAVGMETAGDLVKLIRECRPKWLQGFEAPGDSVDLSEYAVLVLEHMLGGTGNPSSHAL</sequence>
<protein>
    <submittedName>
        <fullName evidence="1">Uncharacterized protein</fullName>
    </submittedName>
</protein>
<reference evidence="1" key="1">
    <citation type="journal article" date="2015" name="Nature">
        <title>Complex archaea that bridge the gap between prokaryotes and eukaryotes.</title>
        <authorList>
            <person name="Spang A."/>
            <person name="Saw J.H."/>
            <person name="Jorgensen S.L."/>
            <person name="Zaremba-Niedzwiedzka K."/>
            <person name="Martijn J."/>
            <person name="Lind A.E."/>
            <person name="van Eijk R."/>
            <person name="Schleper C."/>
            <person name="Guy L."/>
            <person name="Ettema T.J."/>
        </authorList>
    </citation>
    <scope>NUCLEOTIDE SEQUENCE</scope>
</reference>
<evidence type="ECO:0000313" key="1">
    <source>
        <dbReference type="EMBL" id="KKL68167.1"/>
    </source>
</evidence>
<accession>A0A0F9GYI0</accession>